<gene>
    <name evidence="1" type="ORF">ACFQJ6_05805</name>
</gene>
<comment type="caution">
    <text evidence="1">The sequence shown here is derived from an EMBL/GenBank/DDBJ whole genome shotgun (WGS) entry which is preliminary data.</text>
</comment>
<organism evidence="1 2">
    <name type="scientific">Halorussus caseinilyticus</name>
    <dbReference type="NCBI Taxonomy" id="3034025"/>
    <lineage>
        <taxon>Archaea</taxon>
        <taxon>Methanobacteriati</taxon>
        <taxon>Methanobacteriota</taxon>
        <taxon>Stenosarchaea group</taxon>
        <taxon>Halobacteria</taxon>
        <taxon>Halobacteriales</taxon>
        <taxon>Haladaptataceae</taxon>
        <taxon>Halorussus</taxon>
    </lineage>
</organism>
<sequence>MVTKEFTPVLSRIFGSRARTKLVAVLVERRGAWLTAAELCDLADVSQSGFHRDHKSVLLDFGVVEQRETGAETGTQASPKYRLADTEQAEYVTKLHYALQSQLEDSGALLEGNVREFVE</sequence>
<name>A0ABD5WGV0_9EURY</name>
<dbReference type="Gene3D" id="1.10.10.10">
    <property type="entry name" value="Winged helix-like DNA-binding domain superfamily/Winged helix DNA-binding domain"/>
    <property type="match status" value="1"/>
</dbReference>
<reference evidence="1 2" key="1">
    <citation type="journal article" date="2019" name="Int. J. Syst. Evol. Microbiol.">
        <title>The Global Catalogue of Microorganisms (GCM) 10K type strain sequencing project: providing services to taxonomists for standard genome sequencing and annotation.</title>
        <authorList>
            <consortium name="The Broad Institute Genomics Platform"/>
            <consortium name="The Broad Institute Genome Sequencing Center for Infectious Disease"/>
            <person name="Wu L."/>
            <person name="Ma J."/>
        </authorList>
    </citation>
    <scope>NUCLEOTIDE SEQUENCE [LARGE SCALE GENOMIC DNA]</scope>
    <source>
        <strain evidence="1 2">DT72</strain>
    </source>
</reference>
<protein>
    <recommendedName>
        <fullName evidence="3">ArsR family transcriptional regulator</fullName>
    </recommendedName>
</protein>
<dbReference type="InterPro" id="IPR036388">
    <property type="entry name" value="WH-like_DNA-bd_sf"/>
</dbReference>
<evidence type="ECO:0000313" key="1">
    <source>
        <dbReference type="EMBL" id="MFC7079729.1"/>
    </source>
</evidence>
<dbReference type="GeneID" id="79303752"/>
<dbReference type="AlphaFoldDB" id="A0ABD5WGV0"/>
<dbReference type="Proteomes" id="UP001596407">
    <property type="component" value="Unassembled WGS sequence"/>
</dbReference>
<evidence type="ECO:0000313" key="2">
    <source>
        <dbReference type="Proteomes" id="UP001596407"/>
    </source>
</evidence>
<dbReference type="EMBL" id="JBHSZH010000005">
    <property type="protein sequence ID" value="MFC7079729.1"/>
    <property type="molecule type" value="Genomic_DNA"/>
</dbReference>
<proteinExistence type="predicted"/>
<accession>A0ABD5WGV0</accession>
<keyword evidence="2" id="KW-1185">Reference proteome</keyword>
<evidence type="ECO:0008006" key="3">
    <source>
        <dbReference type="Google" id="ProtNLM"/>
    </source>
</evidence>
<dbReference type="RefSeq" id="WP_276279190.1">
    <property type="nucleotide sequence ID" value="NZ_CP119809.1"/>
</dbReference>